<organism evidence="1 2">
    <name type="scientific">Parnassius apollo</name>
    <name type="common">Apollo butterfly</name>
    <name type="synonym">Papilio apollo</name>
    <dbReference type="NCBI Taxonomy" id="110799"/>
    <lineage>
        <taxon>Eukaryota</taxon>
        <taxon>Metazoa</taxon>
        <taxon>Ecdysozoa</taxon>
        <taxon>Arthropoda</taxon>
        <taxon>Hexapoda</taxon>
        <taxon>Insecta</taxon>
        <taxon>Pterygota</taxon>
        <taxon>Neoptera</taxon>
        <taxon>Endopterygota</taxon>
        <taxon>Lepidoptera</taxon>
        <taxon>Glossata</taxon>
        <taxon>Ditrysia</taxon>
        <taxon>Papilionoidea</taxon>
        <taxon>Papilionidae</taxon>
        <taxon>Parnassiinae</taxon>
        <taxon>Parnassini</taxon>
        <taxon>Parnassius</taxon>
        <taxon>Parnassius</taxon>
    </lineage>
</organism>
<dbReference type="AlphaFoldDB" id="A0A8S3YAB8"/>
<comment type="caution">
    <text evidence="1">The sequence shown here is derived from an EMBL/GenBank/DDBJ whole genome shotgun (WGS) entry which is preliminary data.</text>
</comment>
<name>A0A8S3YAB8_PARAO</name>
<evidence type="ECO:0000313" key="2">
    <source>
        <dbReference type="Proteomes" id="UP000691718"/>
    </source>
</evidence>
<proteinExistence type="predicted"/>
<dbReference type="EMBL" id="CAJQZP010001593">
    <property type="protein sequence ID" value="CAG5055879.1"/>
    <property type="molecule type" value="Genomic_DNA"/>
</dbReference>
<keyword evidence="2" id="KW-1185">Reference proteome</keyword>
<protein>
    <submittedName>
        <fullName evidence="1">(apollo) hypothetical protein</fullName>
    </submittedName>
</protein>
<sequence>MNEQKTKVMTNGRKEPICVNNNKIDYENEYVYLGQVILPIDATSKEIDRRIWNAFKTILESERAYEKQRNKYDHQAETV</sequence>
<accession>A0A8S3YAB8</accession>
<dbReference type="Proteomes" id="UP000691718">
    <property type="component" value="Unassembled WGS sequence"/>
</dbReference>
<gene>
    <name evidence="1" type="ORF">PAPOLLO_LOCUS26540</name>
</gene>
<evidence type="ECO:0000313" key="1">
    <source>
        <dbReference type="EMBL" id="CAG5055879.1"/>
    </source>
</evidence>
<dbReference type="OrthoDB" id="410104at2759"/>
<reference evidence="1" key="1">
    <citation type="submission" date="2021-04" db="EMBL/GenBank/DDBJ databases">
        <authorList>
            <person name="Tunstrom K."/>
        </authorList>
    </citation>
    <scope>NUCLEOTIDE SEQUENCE</scope>
</reference>